<protein>
    <submittedName>
        <fullName evidence="6">TetR/AcrR family transcriptional regulator</fullName>
    </submittedName>
</protein>
<keyword evidence="1" id="KW-0805">Transcription regulation</keyword>
<dbReference type="Proteomes" id="UP001201629">
    <property type="component" value="Unassembled WGS sequence"/>
</dbReference>
<dbReference type="EMBL" id="JAKKFD010000044">
    <property type="protein sequence ID" value="MCG5445984.1"/>
    <property type="molecule type" value="Genomic_DNA"/>
</dbReference>
<dbReference type="Pfam" id="PF21597">
    <property type="entry name" value="TetR_C_43"/>
    <property type="match status" value="1"/>
</dbReference>
<feature type="DNA-binding region" description="H-T-H motif" evidence="4">
    <location>
        <begin position="42"/>
        <end position="61"/>
    </location>
</feature>
<keyword evidence="7" id="KW-1185">Reference proteome</keyword>
<evidence type="ECO:0000256" key="4">
    <source>
        <dbReference type="PROSITE-ProRule" id="PRU00335"/>
    </source>
</evidence>
<keyword evidence="3" id="KW-0804">Transcription</keyword>
<evidence type="ECO:0000256" key="2">
    <source>
        <dbReference type="ARBA" id="ARBA00023125"/>
    </source>
</evidence>
<organism evidence="6 7">
    <name type="scientific">Micromonospora trifolii</name>
    <dbReference type="NCBI Taxonomy" id="2911208"/>
    <lineage>
        <taxon>Bacteria</taxon>
        <taxon>Bacillati</taxon>
        <taxon>Actinomycetota</taxon>
        <taxon>Actinomycetes</taxon>
        <taxon>Micromonosporales</taxon>
        <taxon>Micromonosporaceae</taxon>
        <taxon>Micromonospora</taxon>
    </lineage>
</organism>
<dbReference type="PRINTS" id="PR00455">
    <property type="entry name" value="HTHTETR"/>
</dbReference>
<dbReference type="RefSeq" id="WP_238680925.1">
    <property type="nucleotide sequence ID" value="NZ_JAKKFD010000044.1"/>
</dbReference>
<dbReference type="InterPro" id="IPR001647">
    <property type="entry name" value="HTH_TetR"/>
</dbReference>
<dbReference type="InterPro" id="IPR009057">
    <property type="entry name" value="Homeodomain-like_sf"/>
</dbReference>
<sequence>MALNADNPTIPRRGRRADASRNAERLLAAARELVDRSGSEVALDEVARQAGVANATLYRHFPTRGDLLVAVYADEVAALCRQGADLLGDPSPVDALFTWLDAFVVHVATKRALALAATEGPGARRTRMFDQWHESMRSTATKLLRRARDAGAVRPELTVTDLLAIGSGAALTGTNVAHAQRLVGLLRRGVEVDNDGTIS</sequence>
<dbReference type="SUPFAM" id="SSF48498">
    <property type="entry name" value="Tetracyclin repressor-like, C-terminal domain"/>
    <property type="match status" value="1"/>
</dbReference>
<evidence type="ECO:0000313" key="7">
    <source>
        <dbReference type="Proteomes" id="UP001201629"/>
    </source>
</evidence>
<dbReference type="InterPro" id="IPR050109">
    <property type="entry name" value="HTH-type_TetR-like_transc_reg"/>
</dbReference>
<dbReference type="SUPFAM" id="SSF46689">
    <property type="entry name" value="Homeodomain-like"/>
    <property type="match status" value="1"/>
</dbReference>
<gene>
    <name evidence="6" type="ORF">NIE79_004514</name>
</gene>
<evidence type="ECO:0000256" key="1">
    <source>
        <dbReference type="ARBA" id="ARBA00023015"/>
    </source>
</evidence>
<dbReference type="PANTHER" id="PTHR30055:SF234">
    <property type="entry name" value="HTH-TYPE TRANSCRIPTIONAL REGULATOR BETI"/>
    <property type="match status" value="1"/>
</dbReference>
<dbReference type="Gene3D" id="1.10.357.10">
    <property type="entry name" value="Tetracycline Repressor, domain 2"/>
    <property type="match status" value="1"/>
</dbReference>
<dbReference type="PANTHER" id="PTHR30055">
    <property type="entry name" value="HTH-TYPE TRANSCRIPTIONAL REGULATOR RUTR"/>
    <property type="match status" value="1"/>
</dbReference>
<proteinExistence type="predicted"/>
<accession>A0ABS9N7P6</accession>
<dbReference type="InterPro" id="IPR049445">
    <property type="entry name" value="TetR_SbtR-like_C"/>
</dbReference>
<feature type="domain" description="HTH tetR-type" evidence="5">
    <location>
        <begin position="20"/>
        <end position="79"/>
    </location>
</feature>
<dbReference type="PROSITE" id="PS50977">
    <property type="entry name" value="HTH_TETR_2"/>
    <property type="match status" value="1"/>
</dbReference>
<evidence type="ECO:0000256" key="3">
    <source>
        <dbReference type="ARBA" id="ARBA00023163"/>
    </source>
</evidence>
<evidence type="ECO:0000259" key="5">
    <source>
        <dbReference type="PROSITE" id="PS50977"/>
    </source>
</evidence>
<name>A0ABS9N7P6_9ACTN</name>
<dbReference type="InterPro" id="IPR036271">
    <property type="entry name" value="Tet_transcr_reg_TetR-rel_C_sf"/>
</dbReference>
<evidence type="ECO:0000313" key="6">
    <source>
        <dbReference type="EMBL" id="MCG5445984.1"/>
    </source>
</evidence>
<reference evidence="6 7" key="1">
    <citation type="submission" date="2022-01" db="EMBL/GenBank/DDBJ databases">
        <authorList>
            <person name="Riesco R."/>
            <person name="Trujillo M.E."/>
        </authorList>
    </citation>
    <scope>NUCLEOTIDE SEQUENCE [LARGE SCALE GENOMIC DNA]</scope>
    <source>
        <strain evidence="6 7">NIE79</strain>
    </source>
</reference>
<keyword evidence="2 4" id="KW-0238">DNA-binding</keyword>
<comment type="caution">
    <text evidence="6">The sequence shown here is derived from an EMBL/GenBank/DDBJ whole genome shotgun (WGS) entry which is preliminary data.</text>
</comment>
<dbReference type="Pfam" id="PF00440">
    <property type="entry name" value="TetR_N"/>
    <property type="match status" value="1"/>
</dbReference>